<dbReference type="GO" id="GO:0016787">
    <property type="term" value="F:hydrolase activity"/>
    <property type="evidence" value="ECO:0007669"/>
    <property type="project" value="InterPro"/>
</dbReference>
<feature type="compositionally biased region" description="Basic and acidic residues" evidence="1">
    <location>
        <begin position="853"/>
        <end position="875"/>
    </location>
</feature>
<protein>
    <submittedName>
        <fullName evidence="3">ATP-dependent helicase HepA</fullName>
    </submittedName>
</protein>
<dbReference type="InterPro" id="IPR014001">
    <property type="entry name" value="Helicase_ATP-bd"/>
</dbReference>
<sequence>MGWKVGSLMSAKMGKFAGWGSVAANISGPQASPLFPQGYLDAGQIEALKALAASLRKHGAVLADEVGMGKTRIAVALALAVKRSGGRVALVVPPVVAPQWRDEITKAGESSKDILRSFDGLMREYETDGAARMDDALVILSHRFGDLRAQTSGIRWRADLLKLIVRKLDRKIRNGCKLAHWRMPGVELAAKEILKRAERCRLTETSVEAIVQEFRDIDNRSELDDFQSYRFENHSTELKLLERTLGLALGQFDLVIIDEAHKSRREWGKLSALLDSVLFPRGKTCRRLGLTATPVELDVLQWKSTLKRVSMSDSKWMSIEPAVLEFREAAEAVRRRWRTDEAAHHRYKAAATNFQKGLEAWVVRRDKRRDETIMLFDKHAPNGMSYRREHPIEVHAGNLSPGWRRIVFAAEALSVIGQAAADTTAARARLTISNGHGVAGIIDKLAKRRAGDSRLEDEEADRQQIAEDGADEGVEASAELTAEQYGVRKRKQRADWWKNALTASFADGTESLYEHPVLSAVVDEIENYTRSGEKVLVFGRFTRPMRVLTDLLNARAMLRAVRDGTPWPQEKTSDDDQGVLRAAANQLELEYDRKRVDDILTASYKAFETQRQTLRNHILALIESGATGQTTLLQAFASDKNASDIVTPLARAAEPFLREEASGAKISREAVVEALTQVTNALRERAEGSAQDDELDGISAKALWAKLRQGLIDEYGAPRASFARMLYGQTAPPTRRLVQLAFNRSESEPHVLIAQSMVGREGLNLHESCRIVILLHLEWNPGVVEQQIGRVDRKNSYWSRLLQEAVDAGSQDLPRIEIRPVIFRGTYDEHHWLVLSRRWDEQRSQLHGLIASGEDRENLSEEESRLLQSLEEKSPDFWPKPPPQS</sequence>
<dbReference type="AlphaFoldDB" id="A0A238L7H7"/>
<dbReference type="Pfam" id="PF00271">
    <property type="entry name" value="Helicase_C"/>
    <property type="match status" value="1"/>
</dbReference>
<accession>A0A238L7H7</accession>
<dbReference type="SMART" id="SM00490">
    <property type="entry name" value="HELICc"/>
    <property type="match status" value="1"/>
</dbReference>
<evidence type="ECO:0000256" key="1">
    <source>
        <dbReference type="SAM" id="MobiDB-lite"/>
    </source>
</evidence>
<dbReference type="EMBL" id="FXYE01000003">
    <property type="protein sequence ID" value="SMX50949.1"/>
    <property type="molecule type" value="Genomic_DNA"/>
</dbReference>
<organism evidence="3 4">
    <name type="scientific">Actibacterium lipolyticum</name>
    <dbReference type="NCBI Taxonomy" id="1524263"/>
    <lineage>
        <taxon>Bacteria</taxon>
        <taxon>Pseudomonadati</taxon>
        <taxon>Pseudomonadota</taxon>
        <taxon>Alphaproteobacteria</taxon>
        <taxon>Rhodobacterales</taxon>
        <taxon>Roseobacteraceae</taxon>
        <taxon>Actibacterium</taxon>
    </lineage>
</organism>
<keyword evidence="4" id="KW-1185">Reference proteome</keyword>
<dbReference type="Proteomes" id="UP000202922">
    <property type="component" value="Unassembled WGS sequence"/>
</dbReference>
<proteinExistence type="predicted"/>
<keyword evidence="3" id="KW-0378">Hydrolase</keyword>
<name>A0A238L7H7_9RHOB</name>
<dbReference type="SUPFAM" id="SSF52540">
    <property type="entry name" value="P-loop containing nucleoside triphosphate hydrolases"/>
    <property type="match status" value="2"/>
</dbReference>
<evidence type="ECO:0000313" key="3">
    <source>
        <dbReference type="EMBL" id="SMX50949.1"/>
    </source>
</evidence>
<dbReference type="InterPro" id="IPR027417">
    <property type="entry name" value="P-loop_NTPase"/>
</dbReference>
<gene>
    <name evidence="3" type="ORF">COL8621_03479</name>
</gene>
<dbReference type="GO" id="GO:0003677">
    <property type="term" value="F:DNA binding"/>
    <property type="evidence" value="ECO:0007669"/>
    <property type="project" value="InterPro"/>
</dbReference>
<keyword evidence="3" id="KW-0547">Nucleotide-binding</keyword>
<evidence type="ECO:0000313" key="4">
    <source>
        <dbReference type="Proteomes" id="UP000202922"/>
    </source>
</evidence>
<evidence type="ECO:0000259" key="2">
    <source>
        <dbReference type="PROSITE" id="PS51192"/>
    </source>
</evidence>
<dbReference type="SMART" id="SM00487">
    <property type="entry name" value="DEXDc"/>
    <property type="match status" value="1"/>
</dbReference>
<feature type="domain" description="Helicase ATP-binding" evidence="2">
    <location>
        <begin position="51"/>
        <end position="312"/>
    </location>
</feature>
<feature type="region of interest" description="Disordered" evidence="1">
    <location>
        <begin position="852"/>
        <end position="885"/>
    </location>
</feature>
<dbReference type="InterPro" id="IPR001650">
    <property type="entry name" value="Helicase_C-like"/>
</dbReference>
<dbReference type="RefSeq" id="WP_093968665.1">
    <property type="nucleotide sequence ID" value="NZ_FXYE01000003.1"/>
</dbReference>
<dbReference type="Gene3D" id="3.40.50.300">
    <property type="entry name" value="P-loop containing nucleotide triphosphate hydrolases"/>
    <property type="match status" value="2"/>
</dbReference>
<dbReference type="PANTHER" id="PTHR10799">
    <property type="entry name" value="SNF2/RAD54 HELICASE FAMILY"/>
    <property type="match status" value="1"/>
</dbReference>
<keyword evidence="3" id="KW-0067">ATP-binding</keyword>
<dbReference type="GO" id="GO:0005524">
    <property type="term" value="F:ATP binding"/>
    <property type="evidence" value="ECO:0007669"/>
    <property type="project" value="InterPro"/>
</dbReference>
<dbReference type="Pfam" id="PF04851">
    <property type="entry name" value="ResIII"/>
    <property type="match status" value="1"/>
</dbReference>
<keyword evidence="3" id="KW-0347">Helicase</keyword>
<reference evidence="4" key="1">
    <citation type="submission" date="2017-05" db="EMBL/GenBank/DDBJ databases">
        <authorList>
            <person name="Rodrigo-Torres L."/>
            <person name="Arahal R. D."/>
            <person name="Lucena T."/>
        </authorList>
    </citation>
    <scope>NUCLEOTIDE SEQUENCE [LARGE SCALE GENOMIC DNA]</scope>
    <source>
        <strain evidence="4">CECT 8621</strain>
    </source>
</reference>
<dbReference type="PROSITE" id="PS51192">
    <property type="entry name" value="HELICASE_ATP_BIND_1"/>
    <property type="match status" value="1"/>
</dbReference>
<dbReference type="InterPro" id="IPR006935">
    <property type="entry name" value="Helicase/UvrB_N"/>
</dbReference>
<dbReference type="GO" id="GO:0004386">
    <property type="term" value="F:helicase activity"/>
    <property type="evidence" value="ECO:0007669"/>
    <property type="project" value="UniProtKB-KW"/>
</dbReference>
<dbReference type="OrthoDB" id="9814088at2"/>